<reference evidence="1 2" key="1">
    <citation type="journal article" date="2018" name="Nat. Biotechnol.">
        <title>A standardized bacterial taxonomy based on genome phylogeny substantially revises the tree of life.</title>
        <authorList>
            <person name="Parks D.H."/>
            <person name="Chuvochina M."/>
            <person name="Waite D.W."/>
            <person name="Rinke C."/>
            <person name="Skarshewski A."/>
            <person name="Chaumeil P.A."/>
            <person name="Hugenholtz P."/>
        </authorList>
    </citation>
    <scope>NUCLEOTIDE SEQUENCE [LARGE SCALE GENOMIC DNA]</scope>
    <source>
        <strain evidence="1">UBA10707</strain>
    </source>
</reference>
<evidence type="ECO:0000313" key="1">
    <source>
        <dbReference type="EMBL" id="HBP30806.1"/>
    </source>
</evidence>
<organism evidence="1 2">
    <name type="scientific">Advenella kashmirensis</name>
    <dbReference type="NCBI Taxonomy" id="310575"/>
    <lineage>
        <taxon>Bacteria</taxon>
        <taxon>Pseudomonadati</taxon>
        <taxon>Pseudomonadota</taxon>
        <taxon>Betaproteobacteria</taxon>
        <taxon>Burkholderiales</taxon>
        <taxon>Alcaligenaceae</taxon>
    </lineage>
</organism>
<accession>A0A356LIJ2</accession>
<protein>
    <recommendedName>
        <fullName evidence="3">LysR family transcriptional regulator</fullName>
    </recommendedName>
</protein>
<dbReference type="Proteomes" id="UP000264036">
    <property type="component" value="Unassembled WGS sequence"/>
</dbReference>
<gene>
    <name evidence="1" type="ORF">DD666_15470</name>
</gene>
<evidence type="ECO:0008006" key="3">
    <source>
        <dbReference type="Google" id="ProtNLM"/>
    </source>
</evidence>
<dbReference type="EMBL" id="DOEK01000030">
    <property type="protein sequence ID" value="HBP30806.1"/>
    <property type="molecule type" value="Genomic_DNA"/>
</dbReference>
<proteinExistence type="predicted"/>
<dbReference type="AlphaFoldDB" id="A0A356LIJ2"/>
<name>A0A356LIJ2_9BURK</name>
<dbReference type="SUPFAM" id="SSF53850">
    <property type="entry name" value="Periplasmic binding protein-like II"/>
    <property type="match status" value="1"/>
</dbReference>
<sequence>MHHSITRPVGMGIGGLPVARLFVANGMLVSALPDWNLPEAIVWSLSPGRRLRSPATRAFIEVFSQVMKTNAAYRIADIKALLIRQV</sequence>
<evidence type="ECO:0000313" key="2">
    <source>
        <dbReference type="Proteomes" id="UP000264036"/>
    </source>
</evidence>
<comment type="caution">
    <text evidence="1">The sequence shown here is derived from an EMBL/GenBank/DDBJ whole genome shotgun (WGS) entry which is preliminary data.</text>
</comment>
<dbReference type="Gene3D" id="3.40.190.290">
    <property type="match status" value="1"/>
</dbReference>